<proteinExistence type="predicted"/>
<accession>A0A345P346</accession>
<dbReference type="Pfam" id="PF14375">
    <property type="entry name" value="Cys_rich_CWC"/>
    <property type="match status" value="1"/>
</dbReference>
<dbReference type="OrthoDB" id="9800168at2"/>
<dbReference type="EMBL" id="CP031222">
    <property type="protein sequence ID" value="AXI01705.1"/>
    <property type="molecule type" value="Genomic_DNA"/>
</dbReference>
<keyword evidence="2" id="KW-1185">Reference proteome</keyword>
<name>A0A345P346_9GAMM</name>
<dbReference type="InterPro" id="IPR040807">
    <property type="entry name" value="DUF5522"/>
</dbReference>
<organism evidence="1 2">
    <name type="scientific">Aquirhabdus parva</name>
    <dbReference type="NCBI Taxonomy" id="2283318"/>
    <lineage>
        <taxon>Bacteria</taxon>
        <taxon>Pseudomonadati</taxon>
        <taxon>Pseudomonadota</taxon>
        <taxon>Gammaproteobacteria</taxon>
        <taxon>Moraxellales</taxon>
        <taxon>Moraxellaceae</taxon>
        <taxon>Aquirhabdus</taxon>
    </lineage>
</organism>
<gene>
    <name evidence="1" type="ORF">HYN46_01635</name>
</gene>
<evidence type="ECO:0000313" key="1">
    <source>
        <dbReference type="EMBL" id="AXI01705.1"/>
    </source>
</evidence>
<dbReference type="Proteomes" id="UP000253940">
    <property type="component" value="Chromosome"/>
</dbReference>
<reference evidence="1 2" key="1">
    <citation type="submission" date="2018-07" db="EMBL/GenBank/DDBJ databases">
        <title>Genome sequencing of Moraxellaceae gen. HYN0046.</title>
        <authorList>
            <person name="Kim M."/>
            <person name="Yi H."/>
        </authorList>
    </citation>
    <scope>NUCLEOTIDE SEQUENCE [LARGE SCALE GENOMIC DNA]</scope>
    <source>
        <strain evidence="1 2">HYN0046</strain>
    </source>
</reference>
<dbReference type="InterPro" id="IPR032720">
    <property type="entry name" value="Cys_rich_CWC"/>
</dbReference>
<protein>
    <recommendedName>
        <fullName evidence="3">Cysteine-rich CWC family protein</fullName>
    </recommendedName>
</protein>
<sequence length="126" mass="14167">MNKTCQRCQASFGCSALNNEPCWCMDYPKILRYPDPETEVSDCLCPTCLTAIIKTRIEQTIDDRKVHLFAPAAATALKDQPLIEGLDYTIENGNWVLSRWYLLKRGDCCGNSCRNCPYGHANVKAS</sequence>
<dbReference type="Pfam" id="PF17653">
    <property type="entry name" value="DUF5522"/>
    <property type="match status" value="1"/>
</dbReference>
<evidence type="ECO:0000313" key="2">
    <source>
        <dbReference type="Proteomes" id="UP000253940"/>
    </source>
</evidence>
<dbReference type="AlphaFoldDB" id="A0A345P346"/>
<dbReference type="KEGG" id="mbah:HYN46_01635"/>
<dbReference type="RefSeq" id="WP_114897815.1">
    <property type="nucleotide sequence ID" value="NZ_CP031222.1"/>
</dbReference>
<evidence type="ECO:0008006" key="3">
    <source>
        <dbReference type="Google" id="ProtNLM"/>
    </source>
</evidence>